<evidence type="ECO:0000313" key="4">
    <source>
        <dbReference type="Proteomes" id="UP000007490"/>
    </source>
</evidence>
<feature type="transmembrane region" description="Helical" evidence="1">
    <location>
        <begin position="232"/>
        <end position="255"/>
    </location>
</feature>
<dbReference type="AlphaFoldDB" id="F0TAV2"/>
<reference evidence="3 4" key="2">
    <citation type="journal article" date="2014" name="Int. J. Syst. Evol. Microbiol.">
        <title>Methanobacterium paludis sp. nov. and a novel strain of Methanobacterium lacus isolated from northern peatlands.</title>
        <authorList>
            <person name="Cadillo-Quiroz H."/>
            <person name="Brauer S.L."/>
            <person name="Goodson N."/>
            <person name="Yavitt J.B."/>
            <person name="Zinder S.H."/>
        </authorList>
    </citation>
    <scope>NUCLEOTIDE SEQUENCE [LARGE SCALE GENOMIC DNA]</scope>
    <source>
        <strain evidence="3 4">AL-21</strain>
    </source>
</reference>
<keyword evidence="1" id="KW-0472">Membrane</keyword>
<dbReference type="Proteomes" id="UP000007490">
    <property type="component" value="Chromosome"/>
</dbReference>
<name>F0TAV2_METLA</name>
<gene>
    <name evidence="3" type="ordered locus">Metbo_0727</name>
</gene>
<evidence type="ECO:0000313" key="3">
    <source>
        <dbReference type="EMBL" id="ADZ08978.1"/>
    </source>
</evidence>
<dbReference type="InterPro" id="IPR029044">
    <property type="entry name" value="Nucleotide-diphossugar_trans"/>
</dbReference>
<keyword evidence="3" id="KW-0808">Transferase</keyword>
<keyword evidence="4" id="KW-1185">Reference proteome</keyword>
<feature type="transmembrane region" description="Helical" evidence="1">
    <location>
        <begin position="267"/>
        <end position="289"/>
    </location>
</feature>
<dbReference type="HOGENOM" id="CLU_033536_0_0_2"/>
<dbReference type="InterPro" id="IPR050256">
    <property type="entry name" value="Glycosyltransferase_2"/>
</dbReference>
<dbReference type="eggNOG" id="arCOG00894">
    <property type="taxonomic scope" value="Archaea"/>
</dbReference>
<proteinExistence type="predicted"/>
<dbReference type="RefSeq" id="WP_013644329.1">
    <property type="nucleotide sequence ID" value="NC_015216.1"/>
</dbReference>
<dbReference type="Gene3D" id="3.90.550.10">
    <property type="entry name" value="Spore Coat Polysaccharide Biosynthesis Protein SpsA, Chain A"/>
    <property type="match status" value="1"/>
</dbReference>
<organism evidence="3 4">
    <name type="scientific">Methanobacterium lacus (strain AL-21)</name>
    <dbReference type="NCBI Taxonomy" id="877455"/>
    <lineage>
        <taxon>Archaea</taxon>
        <taxon>Methanobacteriati</taxon>
        <taxon>Methanobacteriota</taxon>
        <taxon>Methanomada group</taxon>
        <taxon>Methanobacteria</taxon>
        <taxon>Methanobacteriales</taxon>
        <taxon>Methanobacteriaceae</taxon>
        <taxon>Methanobacterium</taxon>
    </lineage>
</organism>
<dbReference type="STRING" id="877455.Metbo_0727"/>
<dbReference type="EMBL" id="CP002551">
    <property type="protein sequence ID" value="ADZ08978.1"/>
    <property type="molecule type" value="Genomic_DNA"/>
</dbReference>
<dbReference type="SUPFAM" id="SSF53448">
    <property type="entry name" value="Nucleotide-diphospho-sugar transferases"/>
    <property type="match status" value="1"/>
</dbReference>
<evidence type="ECO:0000256" key="1">
    <source>
        <dbReference type="SAM" id="Phobius"/>
    </source>
</evidence>
<keyword evidence="1" id="KW-0812">Transmembrane</keyword>
<dbReference type="CDD" id="cd04179">
    <property type="entry name" value="DPM_DPG-synthase_like"/>
    <property type="match status" value="1"/>
</dbReference>
<dbReference type="Pfam" id="PF00535">
    <property type="entry name" value="Glycos_transf_2"/>
    <property type="match status" value="1"/>
</dbReference>
<dbReference type="OrthoDB" id="46222at2157"/>
<feature type="domain" description="Glycosyltransferase 2-like" evidence="2">
    <location>
        <begin position="4"/>
        <end position="170"/>
    </location>
</feature>
<evidence type="ECO:0000259" key="2">
    <source>
        <dbReference type="Pfam" id="PF00535"/>
    </source>
</evidence>
<protein>
    <submittedName>
        <fullName evidence="3">Glycosyl transferase family 2</fullName>
    </submittedName>
</protein>
<sequence>MKISVIVPMFNEELNVQRTLSEINNALNDYSDFEIIAVDDGSTDKTFSLLNEFRAKNSHIIVLKHKTNYGMGKAIRTGFEESDGDIIITIDADLSYRALNIPVLVSELENDISIDIVVGSQYMEGGDVKNVPFNRLFISKVANKFIGYSMTENLNTVTGVLRAYRREVLESMEIESNGTKINLEILSKAIATGFKIKEVPVVLEGRELGESKIKIKSKTISHVLFSFYEKPMILFGVIGLFMLLIGIISGIYLFYQYFLGTLDPTRPLMIFMVLMIISGIQILIFGFIATQISLLKREIFIVQKENKLLRKRLK</sequence>
<dbReference type="GeneID" id="10277174"/>
<dbReference type="KEGG" id="mel:Metbo_0727"/>
<reference evidence="4" key="1">
    <citation type="submission" date="2011-02" db="EMBL/GenBank/DDBJ databases">
        <title>Complete sequence of Methanobacterium sp. AL-21.</title>
        <authorList>
            <consortium name="US DOE Joint Genome Institute"/>
            <person name="Lucas S."/>
            <person name="Copeland A."/>
            <person name="Lapidus A."/>
            <person name="Cheng J.-F."/>
            <person name="Goodwin L."/>
            <person name="Pitluck S."/>
            <person name="Chertkov O."/>
            <person name="Detter J.C."/>
            <person name="Han C."/>
            <person name="Tapia R."/>
            <person name="Land M."/>
            <person name="Hauser L."/>
            <person name="Kyrpides N."/>
            <person name="Ivanova N."/>
            <person name="Mikhailova N."/>
            <person name="Pagani I."/>
            <person name="Cadillo-Quiroz H."/>
            <person name="Imachi H."/>
            <person name="Zinder S."/>
            <person name="Liu W."/>
            <person name="Woyke T."/>
        </authorList>
    </citation>
    <scope>NUCLEOTIDE SEQUENCE [LARGE SCALE GENOMIC DNA]</scope>
    <source>
        <strain evidence="4">AL-21</strain>
    </source>
</reference>
<accession>F0TAV2</accession>
<keyword evidence="1" id="KW-1133">Transmembrane helix</keyword>
<dbReference type="InterPro" id="IPR001173">
    <property type="entry name" value="Glyco_trans_2-like"/>
</dbReference>
<dbReference type="PANTHER" id="PTHR48090">
    <property type="entry name" value="UNDECAPRENYL-PHOSPHATE 4-DEOXY-4-FORMAMIDO-L-ARABINOSE TRANSFERASE-RELATED"/>
    <property type="match status" value="1"/>
</dbReference>
<dbReference type="GO" id="GO:0016740">
    <property type="term" value="F:transferase activity"/>
    <property type="evidence" value="ECO:0007669"/>
    <property type="project" value="UniProtKB-KW"/>
</dbReference>